<proteinExistence type="inferred from homology"/>
<evidence type="ECO:0000256" key="3">
    <source>
        <dbReference type="ARBA" id="ARBA00022729"/>
    </source>
</evidence>
<evidence type="ECO:0000256" key="1">
    <source>
        <dbReference type="ARBA" id="ARBA00009075"/>
    </source>
</evidence>
<evidence type="ECO:0000313" key="5">
    <source>
        <dbReference type="EMBL" id="QKJ86893.1"/>
    </source>
</evidence>
<dbReference type="RefSeq" id="WP_173633874.1">
    <property type="nucleotide sequence ID" value="NZ_CP054212.1"/>
</dbReference>
<dbReference type="EMBL" id="CP054212">
    <property type="protein sequence ID" value="QKJ86893.1"/>
    <property type="molecule type" value="Genomic_DNA"/>
</dbReference>
<dbReference type="Proteomes" id="UP000505325">
    <property type="component" value="Chromosome"/>
</dbReference>
<dbReference type="KEGG" id="pmak:PMPD1_1944"/>
<sequence length="422" mass="47566">MKNRVNITLAIAMLLPAGAFASAISESHVCDSQQQQGRSLFSALVCGNVSGSIRTLYYSTHNANFVAARNQDTVSYGGSIKYETGDYYGFNAGVSAIFLRGIDHPDSAHTLSSIGDNQTNIGEAWLRWRYDALRITAGDQRVDMPFVSDYDWRITPVLFRGVDVNYGDKENFLHASRLWRYKPWGSDQFQATSAYTNVKQTTDGMWAAGAGRALRMMDKKLSGQVWYENYQDYSRVLYTEGHLRWQDNNWQPDIGLQFIRGTSEGRALAGEVNNTSYGVQFAASLLPKVRWNINYDHIVAHPSAWNNGGLVVPYAHSTSSGPWFAQPYFTSTEDLGSGNAYSTNLIWSLRQAWKVGTRYSFMDLKPDAAEPGINQSEYMVFFSWFAPGILKGLSLSDYSGVQTSSRYKKNFWQNRLTLKYDF</sequence>
<dbReference type="PANTHER" id="PTHR34596:SF2">
    <property type="entry name" value="CHITOPORIN"/>
    <property type="match status" value="1"/>
</dbReference>
<evidence type="ECO:0000313" key="6">
    <source>
        <dbReference type="Proteomes" id="UP000505325"/>
    </source>
</evidence>
<feature type="chain" id="PRO_5026736247" evidence="4">
    <location>
        <begin position="22"/>
        <end position="422"/>
    </location>
</feature>
<evidence type="ECO:0000256" key="4">
    <source>
        <dbReference type="SAM" id="SignalP"/>
    </source>
</evidence>
<evidence type="ECO:0000256" key="2">
    <source>
        <dbReference type="ARBA" id="ARBA00022448"/>
    </source>
</evidence>
<comment type="similarity">
    <text evidence="1">Belongs to the outer membrane porin (Opr) (TC 1.B.25) family.</text>
</comment>
<accession>A0A6M8UNL9</accession>
<feature type="signal peptide" evidence="4">
    <location>
        <begin position="1"/>
        <end position="21"/>
    </location>
</feature>
<keyword evidence="6" id="KW-1185">Reference proteome</keyword>
<dbReference type="PANTHER" id="PTHR34596">
    <property type="entry name" value="CHITOPORIN"/>
    <property type="match status" value="1"/>
</dbReference>
<dbReference type="GO" id="GO:0015288">
    <property type="term" value="F:porin activity"/>
    <property type="evidence" value="ECO:0007669"/>
    <property type="project" value="TreeGrafter"/>
</dbReference>
<keyword evidence="2" id="KW-0813">Transport</keyword>
<dbReference type="Pfam" id="PF03573">
    <property type="entry name" value="OprD"/>
    <property type="match status" value="1"/>
</dbReference>
<keyword evidence="3 4" id="KW-0732">Signal</keyword>
<dbReference type="InterPro" id="IPR005318">
    <property type="entry name" value="OM_porin_bac"/>
</dbReference>
<organism evidence="5 6">
    <name type="scientific">Paramixta manurensis</name>
    <dbReference type="NCBI Taxonomy" id="2740817"/>
    <lineage>
        <taxon>Bacteria</taxon>
        <taxon>Pseudomonadati</taxon>
        <taxon>Pseudomonadota</taxon>
        <taxon>Gammaproteobacteria</taxon>
        <taxon>Enterobacterales</taxon>
        <taxon>Erwiniaceae</taxon>
        <taxon>Paramixta</taxon>
    </lineage>
</organism>
<dbReference type="GO" id="GO:0016020">
    <property type="term" value="C:membrane"/>
    <property type="evidence" value="ECO:0007669"/>
    <property type="project" value="InterPro"/>
</dbReference>
<protein>
    <submittedName>
        <fullName evidence="5">Outer membrane porin, OprD family</fullName>
    </submittedName>
</protein>
<dbReference type="Gene3D" id="2.40.160.10">
    <property type="entry name" value="Porin"/>
    <property type="match status" value="1"/>
</dbReference>
<reference evidence="5 6" key="1">
    <citation type="submission" date="2020-06" db="EMBL/GenBank/DDBJ databases">
        <title>Genome sequence of Paramixta manurensis strain PD-1.</title>
        <authorList>
            <person name="Lee C.W."/>
            <person name="Kim J."/>
        </authorList>
    </citation>
    <scope>NUCLEOTIDE SEQUENCE [LARGE SCALE GENOMIC DNA]</scope>
    <source>
        <strain evidence="5 6">PD-1</strain>
    </source>
</reference>
<gene>
    <name evidence="5" type="ORF">PMPD1_1944</name>
</gene>
<name>A0A6M8UNL9_9GAMM</name>
<dbReference type="InterPro" id="IPR023614">
    <property type="entry name" value="Porin_dom_sf"/>
</dbReference>
<dbReference type="AlphaFoldDB" id="A0A6M8UNL9"/>